<dbReference type="Proteomes" id="UP000186110">
    <property type="component" value="Chromosome"/>
</dbReference>
<keyword evidence="1 2" id="KW-0238">DNA-binding</keyword>
<evidence type="ECO:0000256" key="1">
    <source>
        <dbReference type="ARBA" id="ARBA00023125"/>
    </source>
</evidence>
<protein>
    <recommendedName>
        <fullName evidence="3">HTH tetR-type domain-containing protein</fullName>
    </recommendedName>
</protein>
<dbReference type="RefSeq" id="WP_051391798.1">
    <property type="nucleotide sequence ID" value="NZ_CP019239.1"/>
</dbReference>
<dbReference type="SUPFAM" id="SSF46689">
    <property type="entry name" value="Homeodomain-like"/>
    <property type="match status" value="1"/>
</dbReference>
<reference evidence="4 5" key="1">
    <citation type="submission" date="2017-01" db="EMBL/GenBank/DDBJ databases">
        <authorList>
            <person name="Mah S.A."/>
            <person name="Swanson W.J."/>
            <person name="Moy G.W."/>
            <person name="Vacquier V.D."/>
        </authorList>
    </citation>
    <scope>NUCLEOTIDE SEQUENCE [LARGE SCALE GENOMIC DNA]</scope>
    <source>
        <strain evidence="4 5">DSM 22694</strain>
    </source>
</reference>
<evidence type="ECO:0000256" key="2">
    <source>
        <dbReference type="PROSITE-ProRule" id="PRU00335"/>
    </source>
</evidence>
<name>A0A1P8KAN6_9BURK</name>
<feature type="domain" description="HTH tetR-type" evidence="3">
    <location>
        <begin position="1"/>
        <end position="58"/>
    </location>
</feature>
<dbReference type="InterPro" id="IPR001647">
    <property type="entry name" value="HTH_TetR"/>
</dbReference>
<dbReference type="EMBL" id="CP019239">
    <property type="protein sequence ID" value="APW43032.1"/>
    <property type="molecule type" value="Genomic_DNA"/>
</dbReference>
<keyword evidence="5" id="KW-1185">Reference proteome</keyword>
<evidence type="ECO:0000313" key="5">
    <source>
        <dbReference type="Proteomes" id="UP000186110"/>
    </source>
</evidence>
<gene>
    <name evidence="4" type="ORF">RS694_11140</name>
</gene>
<dbReference type="eggNOG" id="COG1309">
    <property type="taxonomic scope" value="Bacteria"/>
</dbReference>
<dbReference type="GO" id="GO:0003677">
    <property type="term" value="F:DNA binding"/>
    <property type="evidence" value="ECO:0007669"/>
    <property type="project" value="UniProtKB-UniRule"/>
</dbReference>
<dbReference type="AlphaFoldDB" id="A0A1P8KAN6"/>
<accession>A0A1P8KAN6</accession>
<sequence>MEAILESAVQILETEGLAGFKVAALAERSGYGVGTLYQYFENIDAVMLALVELENERQRQTLLAQFSDLAARGVPQGTRDLVDLMLGAFTQRRAAQKAIIDWALSRRDVRTIDGRNTFLGQMLASVSARSQGLPLNRLLDSTEMFVLSRAFLGALRTAIWNDEADTASPKFAQALSDLVDGYVYQLVKRDAAAQAGKA</sequence>
<feature type="DNA-binding region" description="H-T-H motif" evidence="2">
    <location>
        <begin position="21"/>
        <end position="40"/>
    </location>
</feature>
<organism evidence="4 5">
    <name type="scientific">Rhodoferax saidenbachensis</name>
    <dbReference type="NCBI Taxonomy" id="1484693"/>
    <lineage>
        <taxon>Bacteria</taxon>
        <taxon>Pseudomonadati</taxon>
        <taxon>Pseudomonadota</taxon>
        <taxon>Betaproteobacteria</taxon>
        <taxon>Burkholderiales</taxon>
        <taxon>Comamonadaceae</taxon>
        <taxon>Rhodoferax</taxon>
    </lineage>
</organism>
<dbReference type="InterPro" id="IPR009057">
    <property type="entry name" value="Homeodomain-like_sf"/>
</dbReference>
<evidence type="ECO:0000259" key="3">
    <source>
        <dbReference type="PROSITE" id="PS50977"/>
    </source>
</evidence>
<dbReference type="Pfam" id="PF00440">
    <property type="entry name" value="TetR_N"/>
    <property type="match status" value="1"/>
</dbReference>
<dbReference type="KEGG" id="rsb:RS694_11140"/>
<evidence type="ECO:0000313" key="4">
    <source>
        <dbReference type="EMBL" id="APW43032.1"/>
    </source>
</evidence>
<dbReference type="PRINTS" id="PR00455">
    <property type="entry name" value="HTHTETR"/>
</dbReference>
<proteinExistence type="predicted"/>
<dbReference type="PROSITE" id="PS50977">
    <property type="entry name" value="HTH_TETR_2"/>
    <property type="match status" value="1"/>
</dbReference>
<dbReference type="STRING" id="1484693.RS694_11140"/>
<dbReference type="Gene3D" id="1.10.357.10">
    <property type="entry name" value="Tetracycline Repressor, domain 2"/>
    <property type="match status" value="1"/>
</dbReference>